<evidence type="ECO:0000313" key="2">
    <source>
        <dbReference type="EMBL" id="EFA75722.1"/>
    </source>
</evidence>
<sequence length="254" mass="28482">MDPAFLQYVTKLGINPNDPRNLEKLGDAYKIFMSNDSNRNSVKEKAVQAIRLRPNEKEPYVALATVLQPGETVKLHTGQVVDAKLMYVKVVEMDPSSLNPLIKLYESMTPYEIVTINGKRLSKMHIIAKCVELNPNEADFYAALAFYLQDTNNDDGYVTLNNGKTMNINQLLLQIIHLSPKQAKRPVSSHDKAEGKLQRCSHQPGEIDGQQRNGNASQQLLQLTGELPTNLYACTQSQSRGRLRLRKSDNSNGK</sequence>
<dbReference type="Gene3D" id="1.25.40.10">
    <property type="entry name" value="Tetratricopeptide repeat domain"/>
    <property type="match status" value="1"/>
</dbReference>
<dbReference type="InParanoid" id="D3BRY5"/>
<keyword evidence="3" id="KW-1185">Reference proteome</keyword>
<proteinExistence type="predicted"/>
<dbReference type="InterPro" id="IPR011990">
    <property type="entry name" value="TPR-like_helical_dom_sf"/>
</dbReference>
<feature type="compositionally biased region" description="Polar residues" evidence="1">
    <location>
        <begin position="210"/>
        <end position="220"/>
    </location>
</feature>
<dbReference type="Proteomes" id="UP000001396">
    <property type="component" value="Unassembled WGS sequence"/>
</dbReference>
<feature type="region of interest" description="Disordered" evidence="1">
    <location>
        <begin position="183"/>
        <end position="220"/>
    </location>
</feature>
<dbReference type="EMBL" id="ADBJ01000051">
    <property type="protein sequence ID" value="EFA75722.1"/>
    <property type="molecule type" value="Genomic_DNA"/>
</dbReference>
<gene>
    <name evidence="2" type="ORF">PPL_10775</name>
</gene>
<feature type="compositionally biased region" description="Basic and acidic residues" evidence="1">
    <location>
        <begin position="188"/>
        <end position="197"/>
    </location>
</feature>
<comment type="caution">
    <text evidence="2">The sequence shown here is derived from an EMBL/GenBank/DDBJ whole genome shotgun (WGS) entry which is preliminary data.</text>
</comment>
<accession>D3BRY5</accession>
<evidence type="ECO:0000313" key="3">
    <source>
        <dbReference type="Proteomes" id="UP000001396"/>
    </source>
</evidence>
<protein>
    <submittedName>
        <fullName evidence="2">Uncharacterized protein</fullName>
    </submittedName>
</protein>
<organism evidence="2 3">
    <name type="scientific">Heterostelium pallidum (strain ATCC 26659 / Pp 5 / PN500)</name>
    <name type="common">Cellular slime mold</name>
    <name type="synonym">Polysphondylium pallidum</name>
    <dbReference type="NCBI Taxonomy" id="670386"/>
    <lineage>
        <taxon>Eukaryota</taxon>
        <taxon>Amoebozoa</taxon>
        <taxon>Evosea</taxon>
        <taxon>Eumycetozoa</taxon>
        <taxon>Dictyostelia</taxon>
        <taxon>Acytosteliales</taxon>
        <taxon>Acytosteliaceae</taxon>
        <taxon>Heterostelium</taxon>
    </lineage>
</organism>
<name>D3BRY5_HETP5</name>
<reference evidence="2 3" key="1">
    <citation type="journal article" date="2011" name="Genome Res.">
        <title>Phylogeny-wide analysis of social amoeba genomes highlights ancient origins for complex intercellular communication.</title>
        <authorList>
            <person name="Heidel A.J."/>
            <person name="Lawal H.M."/>
            <person name="Felder M."/>
            <person name="Schilde C."/>
            <person name="Helps N.R."/>
            <person name="Tunggal B."/>
            <person name="Rivero F."/>
            <person name="John U."/>
            <person name="Schleicher M."/>
            <person name="Eichinger L."/>
            <person name="Platzer M."/>
            <person name="Noegel A.A."/>
            <person name="Schaap P."/>
            <person name="Gloeckner G."/>
        </authorList>
    </citation>
    <scope>NUCLEOTIDE SEQUENCE [LARGE SCALE GENOMIC DNA]</scope>
    <source>
        <strain evidence="3">ATCC 26659 / Pp 5 / PN500</strain>
    </source>
</reference>
<dbReference type="RefSeq" id="XP_020427856.1">
    <property type="nucleotide sequence ID" value="XM_020581540.1"/>
</dbReference>
<evidence type="ECO:0000256" key="1">
    <source>
        <dbReference type="SAM" id="MobiDB-lite"/>
    </source>
</evidence>
<dbReference type="AlphaFoldDB" id="D3BRY5"/>
<dbReference type="GeneID" id="31366244"/>